<feature type="region of interest" description="Disordered" evidence="1">
    <location>
        <begin position="137"/>
        <end position="170"/>
    </location>
</feature>
<evidence type="ECO:0000313" key="2">
    <source>
        <dbReference type="EMBL" id="GLF99875.1"/>
    </source>
</evidence>
<dbReference type="Proteomes" id="UP001291653">
    <property type="component" value="Unassembled WGS sequence"/>
</dbReference>
<proteinExistence type="predicted"/>
<dbReference type="EMBL" id="BSBI01000025">
    <property type="protein sequence ID" value="GLF99875.1"/>
    <property type="molecule type" value="Genomic_DNA"/>
</dbReference>
<keyword evidence="3" id="KW-1185">Reference proteome</keyword>
<dbReference type="Gene3D" id="2.160.20.160">
    <property type="match status" value="2"/>
</dbReference>
<evidence type="ECO:0000313" key="3">
    <source>
        <dbReference type="Proteomes" id="UP001291653"/>
    </source>
</evidence>
<organism evidence="2 3">
    <name type="scientific">Streptomyces yaizuensis</name>
    <dbReference type="NCBI Taxonomy" id="2989713"/>
    <lineage>
        <taxon>Bacteria</taxon>
        <taxon>Bacillati</taxon>
        <taxon>Actinomycetota</taxon>
        <taxon>Actinomycetes</taxon>
        <taxon>Kitasatosporales</taxon>
        <taxon>Streptomycetaceae</taxon>
        <taxon>Streptomyces</taxon>
    </lineage>
</organism>
<accession>A0ABQ5PBK3</accession>
<feature type="compositionally biased region" description="Gly residues" evidence="1">
    <location>
        <begin position="204"/>
        <end position="214"/>
    </location>
</feature>
<evidence type="ECO:0008006" key="4">
    <source>
        <dbReference type="Google" id="ProtNLM"/>
    </source>
</evidence>
<feature type="region of interest" description="Disordered" evidence="1">
    <location>
        <begin position="197"/>
        <end position="216"/>
    </location>
</feature>
<dbReference type="SUPFAM" id="SSF51120">
    <property type="entry name" value="beta-Roll"/>
    <property type="match status" value="1"/>
</dbReference>
<name>A0ABQ5PBK3_9ACTN</name>
<dbReference type="PRINTS" id="PR00313">
    <property type="entry name" value="CABNDNGRPT"/>
</dbReference>
<protein>
    <recommendedName>
        <fullName evidence="4">Calcium-binding protein</fullName>
    </recommendedName>
</protein>
<dbReference type="RefSeq" id="WP_323451802.1">
    <property type="nucleotide sequence ID" value="NZ_BSBI01000025.1"/>
</dbReference>
<comment type="caution">
    <text evidence="2">The sequence shown here is derived from an EMBL/GenBank/DDBJ whole genome shotgun (WGS) entry which is preliminary data.</text>
</comment>
<dbReference type="InterPro" id="IPR011049">
    <property type="entry name" value="Serralysin-like_metalloprot_C"/>
</dbReference>
<sequence length="290" mass="27457">MPLITGGLGDDVIACAAGVAADTTVNGGAGDDRITVTGGSVAGSVYGGAGADIIQVTAPTSTSDGVTAVTRTVRGGTPLLSAALDGNDTITASTATSSAGKAVTGTVIGDAGNDSITAIGGDSNQNPAVGVDDGGSVQGGAGADEITINGGSSDETEGRESAVGSTGEVRGGGLLDGTDIISLYSFSRGTLAGDGGDDAIRGPANGGSALGGAGDDLLEFNTNGEPGVGGTADGGEGNDDISVAENDKDVLGDGGDDTISVYIRNDGLVDGVTGIDQCTVTAGNAAVNCP</sequence>
<reference evidence="2 3" key="1">
    <citation type="submission" date="2022-10" db="EMBL/GenBank/DDBJ databases">
        <title>Draft genome sequence of Streptomyces sp. YSPA8.</title>
        <authorList>
            <person name="Moriuchi R."/>
            <person name="Dohra H."/>
            <person name="Yamamura H."/>
            <person name="Kodani S."/>
        </authorList>
    </citation>
    <scope>NUCLEOTIDE SEQUENCE [LARGE SCALE GENOMIC DNA]</scope>
    <source>
        <strain evidence="2 3">YSPA8</strain>
    </source>
</reference>
<gene>
    <name evidence="2" type="ORF">SYYSPA8_36280</name>
</gene>
<evidence type="ECO:0000256" key="1">
    <source>
        <dbReference type="SAM" id="MobiDB-lite"/>
    </source>
</evidence>